<evidence type="ECO:0000256" key="11">
    <source>
        <dbReference type="ARBA" id="ARBA00023242"/>
    </source>
</evidence>
<keyword evidence="8 12" id="KW-0175">Coiled coil</keyword>
<evidence type="ECO:0000256" key="9">
    <source>
        <dbReference type="ARBA" id="ARBA00023172"/>
    </source>
</evidence>
<evidence type="ECO:0000256" key="10">
    <source>
        <dbReference type="ARBA" id="ARBA00023204"/>
    </source>
</evidence>
<gene>
    <name evidence="15" type="ORF">EST38_g2685</name>
</gene>
<dbReference type="GO" id="GO:0003684">
    <property type="term" value="F:damaged DNA binding"/>
    <property type="evidence" value="ECO:0007669"/>
    <property type="project" value="TreeGrafter"/>
</dbReference>
<evidence type="ECO:0000256" key="2">
    <source>
        <dbReference type="ARBA" id="ARBA00004286"/>
    </source>
</evidence>
<feature type="domain" description="RecF/RecN/SMC N-terminal" evidence="14">
    <location>
        <begin position="112"/>
        <end position="1126"/>
    </location>
</feature>
<organism evidence="15 16">
    <name type="scientific">Candolleomyces aberdarensis</name>
    <dbReference type="NCBI Taxonomy" id="2316362"/>
    <lineage>
        <taxon>Eukaryota</taxon>
        <taxon>Fungi</taxon>
        <taxon>Dikarya</taxon>
        <taxon>Basidiomycota</taxon>
        <taxon>Agaricomycotina</taxon>
        <taxon>Agaricomycetes</taxon>
        <taxon>Agaricomycetidae</taxon>
        <taxon>Agaricales</taxon>
        <taxon>Agaricineae</taxon>
        <taxon>Psathyrellaceae</taxon>
        <taxon>Candolleomyces</taxon>
    </lineage>
</organism>
<comment type="caution">
    <text evidence="15">The sequence shown here is derived from an EMBL/GenBank/DDBJ whole genome shotgun (WGS) entry which is preliminary data.</text>
</comment>
<feature type="coiled-coil region" evidence="12">
    <location>
        <begin position="813"/>
        <end position="868"/>
    </location>
</feature>
<dbReference type="Pfam" id="PF02463">
    <property type="entry name" value="SMC_N"/>
    <property type="match status" value="1"/>
</dbReference>
<proteinExistence type="inferred from homology"/>
<keyword evidence="4" id="KW-0158">Chromosome</keyword>
<accession>A0A4V1Q4T0</accession>
<evidence type="ECO:0000256" key="1">
    <source>
        <dbReference type="ARBA" id="ARBA00004123"/>
    </source>
</evidence>
<keyword evidence="9" id="KW-0233">DNA recombination</keyword>
<evidence type="ECO:0000256" key="12">
    <source>
        <dbReference type="SAM" id="Coils"/>
    </source>
</evidence>
<evidence type="ECO:0000259" key="14">
    <source>
        <dbReference type="Pfam" id="PF02463"/>
    </source>
</evidence>
<dbReference type="GO" id="GO:0005634">
    <property type="term" value="C:nucleus"/>
    <property type="evidence" value="ECO:0007669"/>
    <property type="project" value="UniProtKB-SubCell"/>
</dbReference>
<comment type="similarity">
    <text evidence="3">Belongs to the SMC family. SMC6 subfamily.</text>
</comment>
<keyword evidence="6" id="KW-0227">DNA damage</keyword>
<evidence type="ECO:0000256" key="7">
    <source>
        <dbReference type="ARBA" id="ARBA00022840"/>
    </source>
</evidence>
<feature type="coiled-coil region" evidence="12">
    <location>
        <begin position="321"/>
        <end position="395"/>
    </location>
</feature>
<dbReference type="Proteomes" id="UP000290288">
    <property type="component" value="Unassembled WGS sequence"/>
</dbReference>
<keyword evidence="10" id="KW-0234">DNA repair</keyword>
<dbReference type="GO" id="GO:0000724">
    <property type="term" value="P:double-strand break repair via homologous recombination"/>
    <property type="evidence" value="ECO:0007669"/>
    <property type="project" value="TreeGrafter"/>
</dbReference>
<keyword evidence="16" id="KW-1185">Reference proteome</keyword>
<reference evidence="15 16" key="1">
    <citation type="submission" date="2019-01" db="EMBL/GenBank/DDBJ databases">
        <title>Draft genome sequence of Psathyrella aberdarensis IHI B618.</title>
        <authorList>
            <person name="Buettner E."/>
            <person name="Kellner H."/>
        </authorList>
    </citation>
    <scope>NUCLEOTIDE SEQUENCE [LARGE SCALE GENOMIC DNA]</scope>
    <source>
        <strain evidence="15 16">IHI B618</strain>
    </source>
</reference>
<feature type="coiled-coil region" evidence="12">
    <location>
        <begin position="931"/>
        <end position="976"/>
    </location>
</feature>
<name>A0A4V1Q4T0_9AGAR</name>
<dbReference type="STRING" id="2316362.A0A4V1Q4T0"/>
<protein>
    <recommendedName>
        <fullName evidence="14">RecF/RecN/SMC N-terminal domain-containing protein</fullName>
    </recommendedName>
</protein>
<evidence type="ECO:0000256" key="13">
    <source>
        <dbReference type="SAM" id="MobiDB-lite"/>
    </source>
</evidence>
<dbReference type="Gene3D" id="3.40.50.300">
    <property type="entry name" value="P-loop containing nucleotide triphosphate hydrolases"/>
    <property type="match status" value="2"/>
</dbReference>
<dbReference type="GO" id="GO:0005524">
    <property type="term" value="F:ATP binding"/>
    <property type="evidence" value="ECO:0007669"/>
    <property type="project" value="UniProtKB-KW"/>
</dbReference>
<comment type="subcellular location">
    <subcellularLocation>
        <location evidence="2">Chromosome</location>
    </subcellularLocation>
    <subcellularLocation>
        <location evidence="1">Nucleus</location>
    </subcellularLocation>
</comment>
<evidence type="ECO:0000313" key="15">
    <source>
        <dbReference type="EMBL" id="RXW23158.1"/>
    </source>
</evidence>
<keyword evidence="7" id="KW-0067">ATP-binding</keyword>
<dbReference type="PANTHER" id="PTHR19306:SF6">
    <property type="entry name" value="STRUCTURAL MAINTENANCE OF CHROMOSOMES PROTEIN 6"/>
    <property type="match status" value="1"/>
</dbReference>
<dbReference type="SUPFAM" id="SSF52540">
    <property type="entry name" value="P-loop containing nucleoside triphosphate hydrolases"/>
    <property type="match status" value="1"/>
</dbReference>
<evidence type="ECO:0000256" key="4">
    <source>
        <dbReference type="ARBA" id="ARBA00022454"/>
    </source>
</evidence>
<evidence type="ECO:0000256" key="6">
    <source>
        <dbReference type="ARBA" id="ARBA00022763"/>
    </source>
</evidence>
<dbReference type="GO" id="GO:0035861">
    <property type="term" value="C:site of double-strand break"/>
    <property type="evidence" value="ECO:0007669"/>
    <property type="project" value="TreeGrafter"/>
</dbReference>
<sequence length="1156" mass="131338">MPKRPVTVQSDPESDEEYGSPKRARTDDVSDAEEAQAGPSRRRTQGQGRSGGRARGRGREAQNEESDVEDDEVDVPVAVDDEEFEKAHEDDVRAQIESKKNTKRGIAEYGIIERIEMTDFMCHKSLKFEFGPQINFIIGHNGSGKSAVLSALTVALGGKTNSTGRGSGLKSFIREGQHKATVTVQIKNQGVEAFKPEEYGDSIIIFRSFTKDGSSSWKILAADGKTTVSNKREELSAICDHMNIQVDNPLNVLTQDSARQFLSASHPQDKYKFFLLGTQLAQLSNEYDTCLDNIRKTAKILATKKEAIPDLRIKYNRELARYKEAEKAREQKKKIDDLKRELAWSHVKEKEDQLEKDLKELAKLQNRLPKIQQNLEKARGDLAQQEAVVAACEQETENLGSIDHLSERRQALANETRTNKGKVMNYANDVRAMNASIAALKRQVEDLQKNIEVEQRRMEADSQAKREMLERQIGEVKTKLTDLEARQQEATRVRVEAQRAADGLKEEGQNAEKGVMALQNKIVEAQDMAKRARDSMRDIFVPYGQNIKAVLEEIEKCQWIGDKPLGPLGRYVKAKEPEKWGEILRGQLLNHLTAFAITNPKDREQLKKILGKYRNQNSIIIFEKDMFDFSSGEPPAQFHTVLRALEISDPYVLRILINQSQIERIVLSDRRKQLENDLQQLRGGFGWSLDKFNVKVYPDGGVYSSGLPNRRMNDAAALLLTGRDSQAEITHYEQRSVELNNELVQLNRKVGEMKQQYTQARKEIERLTAQERTIRDQHSQLKMNLGALQDEANEELPTGVTGYQTAKDVSFFSSEAEAEIANTEKQMAAAVTEMQKVQEVQAALLTQLGEVKAELQAFGARKDELQNRLTAAVADRVQKQSDVGHWEKKLTTEEAGVEKQKDNVAVTQKEFETWTEGALKFCERVENVRRVDIVNREHEAAQKALREREKQQGASVDELSAAVNKAREAYEKVEKEWKHMSNLNKALRASLLFRLHRWQEFRRHIALRCRIIFGFHLSRRGYFGKVMFDHGGRTLTLRVQTDDQIQEKGAAEKDPRSLSGGEKSFSTICLLLSLWDSIGCPLRCLDEFDVFMDAVNRRISMRMMIEVASANQDKQYILITPQDMTNIHIGDNVKVLRMLDPERGNARLNFPVVSSR</sequence>
<evidence type="ECO:0000256" key="8">
    <source>
        <dbReference type="ARBA" id="ARBA00023054"/>
    </source>
</evidence>
<evidence type="ECO:0000256" key="3">
    <source>
        <dbReference type="ARBA" id="ARBA00006793"/>
    </source>
</evidence>
<dbReference type="GO" id="GO:0030915">
    <property type="term" value="C:Smc5-Smc6 complex"/>
    <property type="evidence" value="ECO:0007669"/>
    <property type="project" value="TreeGrafter"/>
</dbReference>
<evidence type="ECO:0000256" key="5">
    <source>
        <dbReference type="ARBA" id="ARBA00022741"/>
    </source>
</evidence>
<dbReference type="AlphaFoldDB" id="A0A4V1Q4T0"/>
<dbReference type="PANTHER" id="PTHR19306">
    <property type="entry name" value="STRUCTURAL MAINTENANCE OF CHROMOSOMES 5,6 SMC5, SMC6"/>
    <property type="match status" value="1"/>
</dbReference>
<evidence type="ECO:0000313" key="16">
    <source>
        <dbReference type="Proteomes" id="UP000290288"/>
    </source>
</evidence>
<dbReference type="GO" id="GO:0003697">
    <property type="term" value="F:single-stranded DNA binding"/>
    <property type="evidence" value="ECO:0007669"/>
    <property type="project" value="TreeGrafter"/>
</dbReference>
<feature type="coiled-coil region" evidence="12">
    <location>
        <begin position="729"/>
        <end position="777"/>
    </location>
</feature>
<keyword evidence="5" id="KW-0547">Nucleotide-binding</keyword>
<feature type="coiled-coil region" evidence="12">
    <location>
        <begin position="423"/>
        <end position="535"/>
    </location>
</feature>
<dbReference type="OrthoDB" id="10072614at2759"/>
<dbReference type="EMBL" id="SDEE01000050">
    <property type="protein sequence ID" value="RXW23158.1"/>
    <property type="molecule type" value="Genomic_DNA"/>
</dbReference>
<keyword evidence="11" id="KW-0539">Nucleus</keyword>
<feature type="region of interest" description="Disordered" evidence="13">
    <location>
        <begin position="1"/>
        <end position="76"/>
    </location>
</feature>
<dbReference type="InterPro" id="IPR003395">
    <property type="entry name" value="RecF/RecN/SMC_N"/>
</dbReference>
<feature type="compositionally biased region" description="Acidic residues" evidence="13">
    <location>
        <begin position="63"/>
        <end position="76"/>
    </location>
</feature>
<dbReference type="InterPro" id="IPR027417">
    <property type="entry name" value="P-loop_NTPase"/>
</dbReference>